<comment type="subcellular location">
    <subcellularLocation>
        <location evidence="1">Cell membrane</location>
        <topology evidence="1">Multi-pass membrane protein</topology>
    </subcellularLocation>
</comment>
<gene>
    <name evidence="9" type="ORF">FHS83_002094</name>
</gene>
<feature type="transmembrane region" description="Helical" evidence="8">
    <location>
        <begin position="305"/>
        <end position="324"/>
    </location>
</feature>
<dbReference type="AlphaFoldDB" id="A0A846MZA5"/>
<dbReference type="PANTHER" id="PTHR30472">
    <property type="entry name" value="FERRIC ENTEROBACTIN TRANSPORT SYSTEM PERMEASE PROTEIN"/>
    <property type="match status" value="1"/>
</dbReference>
<evidence type="ECO:0000256" key="1">
    <source>
        <dbReference type="ARBA" id="ARBA00004651"/>
    </source>
</evidence>
<organism evidence="9 10">
    <name type="scientific">Rhizomicrobium palustre</name>
    <dbReference type="NCBI Taxonomy" id="189966"/>
    <lineage>
        <taxon>Bacteria</taxon>
        <taxon>Pseudomonadati</taxon>
        <taxon>Pseudomonadota</taxon>
        <taxon>Alphaproteobacteria</taxon>
        <taxon>Micropepsales</taxon>
        <taxon>Micropepsaceae</taxon>
        <taxon>Rhizomicrobium</taxon>
    </lineage>
</organism>
<feature type="transmembrane region" description="Helical" evidence="8">
    <location>
        <begin position="193"/>
        <end position="214"/>
    </location>
</feature>
<keyword evidence="7 8" id="KW-0472">Membrane</keyword>
<evidence type="ECO:0000256" key="8">
    <source>
        <dbReference type="SAM" id="Phobius"/>
    </source>
</evidence>
<evidence type="ECO:0000313" key="10">
    <source>
        <dbReference type="Proteomes" id="UP000570514"/>
    </source>
</evidence>
<feature type="transmembrane region" description="Helical" evidence="8">
    <location>
        <begin position="60"/>
        <end position="78"/>
    </location>
</feature>
<dbReference type="FunFam" id="1.10.3470.10:FF:000001">
    <property type="entry name" value="Vitamin B12 ABC transporter permease BtuC"/>
    <property type="match status" value="1"/>
</dbReference>
<feature type="transmembrane region" description="Helical" evidence="8">
    <location>
        <begin position="90"/>
        <end position="113"/>
    </location>
</feature>
<dbReference type="CDD" id="cd06550">
    <property type="entry name" value="TM_ABC_iron-siderophores_like"/>
    <property type="match status" value="1"/>
</dbReference>
<sequence length="331" mass="34815">MKAQRTALFVLAACFILIAWGSLSLGRYTVPGETWWELITDPDAAGLAGQVLLQVRLPRILAGIFIGAGLSAAGAAYQGIFRNPMVSPDILGASAGAGFGAAAAILASLGVIAIQLSSFTFGLIAVGLTCLAASRLKRAGDPILTLVLVGILVGSVFTALVSLAKYTADPYSKLPAITLWLMGSLSAINPSDLIFALVPIALGLVPLYLLRWHLNVLAFGEEEARALGAETTRLRWIIIFAATLLTASSVAIAGMVGWVGLVIPHLARMIVGPDYRVLLPASMLLGGSYLLLTDDLARSLMANEIPLGIITALIGAPFFLYLMMRSQRGWA</sequence>
<evidence type="ECO:0000256" key="2">
    <source>
        <dbReference type="ARBA" id="ARBA00007935"/>
    </source>
</evidence>
<keyword evidence="6 8" id="KW-1133">Transmembrane helix</keyword>
<keyword evidence="3" id="KW-0813">Transport</keyword>
<comment type="similarity">
    <text evidence="2">Belongs to the binding-protein-dependent transport system permease family. FecCD subfamily.</text>
</comment>
<evidence type="ECO:0000256" key="7">
    <source>
        <dbReference type="ARBA" id="ARBA00023136"/>
    </source>
</evidence>
<dbReference type="GO" id="GO:0005886">
    <property type="term" value="C:plasma membrane"/>
    <property type="evidence" value="ECO:0007669"/>
    <property type="project" value="UniProtKB-SubCell"/>
</dbReference>
<keyword evidence="4" id="KW-1003">Cell membrane</keyword>
<evidence type="ECO:0000256" key="6">
    <source>
        <dbReference type="ARBA" id="ARBA00022989"/>
    </source>
</evidence>
<dbReference type="PANTHER" id="PTHR30472:SF70">
    <property type="entry name" value="MOLYBDATE IMPORT SYSTEM PERMEASE PROTEIN MOLB"/>
    <property type="match status" value="1"/>
</dbReference>
<keyword evidence="5 8" id="KW-0812">Transmembrane</keyword>
<dbReference type="InterPro" id="IPR037294">
    <property type="entry name" value="ABC_BtuC-like"/>
</dbReference>
<evidence type="ECO:0000313" key="9">
    <source>
        <dbReference type="EMBL" id="NIK88776.1"/>
    </source>
</evidence>
<protein>
    <submittedName>
        <fullName evidence="9">Iron complex transport system permease protein</fullName>
    </submittedName>
</protein>
<accession>A0A846MZA5</accession>
<dbReference type="Pfam" id="PF01032">
    <property type="entry name" value="FecCD"/>
    <property type="match status" value="1"/>
</dbReference>
<keyword evidence="10" id="KW-1185">Reference proteome</keyword>
<dbReference type="SUPFAM" id="SSF81345">
    <property type="entry name" value="ABC transporter involved in vitamin B12 uptake, BtuC"/>
    <property type="match status" value="1"/>
</dbReference>
<dbReference type="GO" id="GO:0022857">
    <property type="term" value="F:transmembrane transporter activity"/>
    <property type="evidence" value="ECO:0007669"/>
    <property type="project" value="InterPro"/>
</dbReference>
<dbReference type="Gene3D" id="1.10.3470.10">
    <property type="entry name" value="ABC transporter involved in vitamin B12 uptake, BtuC"/>
    <property type="match status" value="1"/>
</dbReference>
<reference evidence="9 10" key="1">
    <citation type="submission" date="2020-03" db="EMBL/GenBank/DDBJ databases">
        <title>Genomic Encyclopedia of Type Strains, Phase IV (KMG-IV): sequencing the most valuable type-strain genomes for metagenomic binning, comparative biology and taxonomic classification.</title>
        <authorList>
            <person name="Goeker M."/>
        </authorList>
    </citation>
    <scope>NUCLEOTIDE SEQUENCE [LARGE SCALE GENOMIC DNA]</scope>
    <source>
        <strain evidence="9 10">DSM 19867</strain>
    </source>
</reference>
<dbReference type="GO" id="GO:0033214">
    <property type="term" value="P:siderophore-iron import into cell"/>
    <property type="evidence" value="ECO:0007669"/>
    <property type="project" value="TreeGrafter"/>
</dbReference>
<feature type="transmembrane region" description="Helical" evidence="8">
    <location>
        <begin position="143"/>
        <end position="164"/>
    </location>
</feature>
<feature type="transmembrane region" description="Helical" evidence="8">
    <location>
        <begin position="119"/>
        <end position="136"/>
    </location>
</feature>
<dbReference type="RefSeq" id="WP_167082922.1">
    <property type="nucleotide sequence ID" value="NZ_BAAADC010000001.1"/>
</dbReference>
<proteinExistence type="inferred from homology"/>
<feature type="transmembrane region" description="Helical" evidence="8">
    <location>
        <begin position="234"/>
        <end position="263"/>
    </location>
</feature>
<name>A0A846MZA5_9PROT</name>
<comment type="caution">
    <text evidence="9">The sequence shown here is derived from an EMBL/GenBank/DDBJ whole genome shotgun (WGS) entry which is preliminary data.</text>
</comment>
<evidence type="ECO:0000256" key="4">
    <source>
        <dbReference type="ARBA" id="ARBA00022475"/>
    </source>
</evidence>
<evidence type="ECO:0000256" key="3">
    <source>
        <dbReference type="ARBA" id="ARBA00022448"/>
    </source>
</evidence>
<dbReference type="InterPro" id="IPR000522">
    <property type="entry name" value="ABC_transptr_permease_BtuC"/>
</dbReference>
<dbReference type="Proteomes" id="UP000570514">
    <property type="component" value="Unassembled WGS sequence"/>
</dbReference>
<evidence type="ECO:0000256" key="5">
    <source>
        <dbReference type="ARBA" id="ARBA00022692"/>
    </source>
</evidence>
<dbReference type="EMBL" id="JAASRM010000001">
    <property type="protein sequence ID" value="NIK88776.1"/>
    <property type="molecule type" value="Genomic_DNA"/>
</dbReference>